<dbReference type="OrthoDB" id="2133190at2759"/>
<feature type="region of interest" description="Disordered" evidence="1">
    <location>
        <begin position="208"/>
        <end position="235"/>
    </location>
</feature>
<dbReference type="GO" id="GO:0046983">
    <property type="term" value="F:protein dimerization activity"/>
    <property type="evidence" value="ECO:0007669"/>
    <property type="project" value="InterPro"/>
</dbReference>
<keyword evidence="2" id="KW-0472">Membrane</keyword>
<name>A0A8H7ETI6_9FUNG</name>
<evidence type="ECO:0000259" key="3">
    <source>
        <dbReference type="PROSITE" id="PS50888"/>
    </source>
</evidence>
<evidence type="ECO:0000256" key="2">
    <source>
        <dbReference type="SAM" id="Phobius"/>
    </source>
</evidence>
<feature type="compositionally biased region" description="Basic and acidic residues" evidence="1">
    <location>
        <begin position="311"/>
        <end position="321"/>
    </location>
</feature>
<reference evidence="4" key="1">
    <citation type="submission" date="2020-01" db="EMBL/GenBank/DDBJ databases">
        <title>Genome Sequencing of Three Apophysomyces-Like Fungal Strains Confirms a Novel Fungal Genus in the Mucoromycota with divergent Burkholderia-like Endosymbiotic Bacteria.</title>
        <authorList>
            <person name="Stajich J.E."/>
            <person name="Macias A.M."/>
            <person name="Carter-House D."/>
            <person name="Lovett B."/>
            <person name="Kasson L.R."/>
            <person name="Berry K."/>
            <person name="Grigoriev I."/>
            <person name="Chang Y."/>
            <person name="Spatafora J."/>
            <person name="Kasson M.T."/>
        </authorList>
    </citation>
    <scope>NUCLEOTIDE SEQUENCE</scope>
    <source>
        <strain evidence="4">NRRL A-21654</strain>
    </source>
</reference>
<feature type="compositionally biased region" description="Acidic residues" evidence="1">
    <location>
        <begin position="224"/>
        <end position="235"/>
    </location>
</feature>
<dbReference type="Gene3D" id="4.10.280.10">
    <property type="entry name" value="Helix-loop-helix DNA-binding domain"/>
    <property type="match status" value="1"/>
</dbReference>
<keyword evidence="5" id="KW-1185">Reference proteome</keyword>
<feature type="region of interest" description="Disordered" evidence="1">
    <location>
        <begin position="132"/>
        <end position="182"/>
    </location>
</feature>
<evidence type="ECO:0000313" key="5">
    <source>
        <dbReference type="Proteomes" id="UP000605846"/>
    </source>
</evidence>
<dbReference type="Pfam" id="PF00010">
    <property type="entry name" value="HLH"/>
    <property type="match status" value="1"/>
</dbReference>
<comment type="caution">
    <text evidence="4">The sequence shown here is derived from an EMBL/GenBank/DDBJ whole genome shotgun (WGS) entry which is preliminary data.</text>
</comment>
<dbReference type="InterPro" id="IPR036638">
    <property type="entry name" value="HLH_DNA-bd_sf"/>
</dbReference>
<feature type="region of interest" description="Disordered" evidence="1">
    <location>
        <begin position="392"/>
        <end position="420"/>
    </location>
</feature>
<evidence type="ECO:0000313" key="4">
    <source>
        <dbReference type="EMBL" id="KAF7729892.1"/>
    </source>
</evidence>
<dbReference type="AlphaFoldDB" id="A0A8H7ETI6"/>
<dbReference type="SUPFAM" id="SSF47459">
    <property type="entry name" value="HLH, helix-loop-helix DNA-binding domain"/>
    <property type="match status" value="1"/>
</dbReference>
<feature type="transmembrane region" description="Helical" evidence="2">
    <location>
        <begin position="709"/>
        <end position="730"/>
    </location>
</feature>
<dbReference type="InterPro" id="IPR052099">
    <property type="entry name" value="Regulatory_TF_Diverse"/>
</dbReference>
<dbReference type="InterPro" id="IPR011598">
    <property type="entry name" value="bHLH_dom"/>
</dbReference>
<feature type="domain" description="BHLH" evidence="3">
    <location>
        <begin position="176"/>
        <end position="262"/>
    </location>
</feature>
<feature type="compositionally biased region" description="Polar residues" evidence="1">
    <location>
        <begin position="393"/>
        <end position="410"/>
    </location>
</feature>
<feature type="compositionally biased region" description="Basic and acidic residues" evidence="1">
    <location>
        <begin position="151"/>
        <end position="162"/>
    </location>
</feature>
<feature type="compositionally biased region" description="Low complexity" evidence="1">
    <location>
        <begin position="132"/>
        <end position="150"/>
    </location>
</feature>
<sequence>MESFAPYNDENEPMSFFSFAQFDAELQQQAQLAIQQEAEEWQDFDKLLPIDCSSLSYSKLTTPSHAISPEQSLLLDGRYDRTYLNPNSFTEPLLNVPSLTSTSSSSFSSISPNSCASPLPDPMFSVPWSENKYPSPKSLLSSPPQPSMSNSKKEKVPIERLKSQSAPTGPKGVRQQKKTAHNAIERRYRNNINDRIAELKNAVPALLHAKLKENRPGTKRNRSEDDEDDGDDGEEYLDGVAVATKLNKATILRKATEYILHLKRTEENMRRENSLLQQLLVQMPNGHEVLSRYQMQMKQREQELHREIVEKQQRERKEQQLRKVATRRKARRVEDDEDTASTGSDPTTPPSSNMNRVFMAVFMGISFFSTQPLSAGPVSTDQYQNHNHASRTAGINMSPLSPTTSQTFSHSGEIPQPPVLSSNSTESFLGGLFPLEDGWSTIRTAVFILCLIHLLFPAIKYWIASFKVKRVQRPRRPGAPRKNIPLGTMMSRPMASAMGTLTPGDQKCMQIYDILVQSLDDDNDIPPQTTTALISSLTKEAARWVARHMFGYDILYDSDSQLSPQEEWAKVCKWVKLNEVECLGGNPNVTRLSMLHSCIKTVNLVEALDEDEHEYVEQARSRVYSTAAMQMALTIPVHSLSERFSLYFWHLAMYEASADDELMRPLVWDCRQDDAEDQMEVMLDSQAWIETLEVMRHQNGCLGRRSHGLSLSLTAPVLVPVAILSTLHLLDNLQTQFGRLIVSITGVPLTTVAASQNGADFSETAFDHVLTVTAPVQDADNDLQRLARWLAAVGAIVEALWKSDMETAEKWIPTLVQRVPRSVVAMETNDVDPVNHKSRMNQLDELMKKSMIHMLLGALLLKQSKLKEGVSELRKSGDFRQSIKRLRSSSRQQTDKTACGTDLESGAMAFAEFVVAVAGLEAWIAAWNLANTMKDAKEREQWEHDAIEQVGCQSLLLRRMMRRHPSLNDLPSNQAIVDRLSRLGYFVSRQLDEADSAYECSEEDDEGAYNESSDDEFDVGLDQEELRTRRASKALDILRGLA</sequence>
<organism evidence="4 5">
    <name type="scientific">Apophysomyces ossiformis</name>
    <dbReference type="NCBI Taxonomy" id="679940"/>
    <lineage>
        <taxon>Eukaryota</taxon>
        <taxon>Fungi</taxon>
        <taxon>Fungi incertae sedis</taxon>
        <taxon>Mucoromycota</taxon>
        <taxon>Mucoromycotina</taxon>
        <taxon>Mucoromycetes</taxon>
        <taxon>Mucorales</taxon>
        <taxon>Mucorineae</taxon>
        <taxon>Mucoraceae</taxon>
        <taxon>Apophysomyces</taxon>
    </lineage>
</organism>
<protein>
    <recommendedName>
        <fullName evidence="3">BHLH domain-containing protein</fullName>
    </recommendedName>
</protein>
<keyword evidence="2" id="KW-0812">Transmembrane</keyword>
<dbReference type="Proteomes" id="UP000605846">
    <property type="component" value="Unassembled WGS sequence"/>
</dbReference>
<evidence type="ECO:0000256" key="1">
    <source>
        <dbReference type="SAM" id="MobiDB-lite"/>
    </source>
</evidence>
<dbReference type="PROSITE" id="PS50888">
    <property type="entry name" value="BHLH"/>
    <property type="match status" value="1"/>
</dbReference>
<keyword evidence="2" id="KW-1133">Transmembrane helix</keyword>
<accession>A0A8H7ETI6</accession>
<dbReference type="PANTHER" id="PTHR47336">
    <property type="entry name" value="TRANSCRIPTION FACTOR HMS1-RELATED"/>
    <property type="match status" value="1"/>
</dbReference>
<dbReference type="PANTHER" id="PTHR47336:SF2">
    <property type="entry name" value="TRANSCRIPTION FACTOR HMS1-RELATED"/>
    <property type="match status" value="1"/>
</dbReference>
<dbReference type="EMBL" id="JABAYA010000021">
    <property type="protein sequence ID" value="KAF7729892.1"/>
    <property type="molecule type" value="Genomic_DNA"/>
</dbReference>
<feature type="region of interest" description="Disordered" evidence="1">
    <location>
        <begin position="311"/>
        <end position="353"/>
    </location>
</feature>
<feature type="compositionally biased region" description="Low complexity" evidence="1">
    <location>
        <begin position="340"/>
        <end position="352"/>
    </location>
</feature>
<gene>
    <name evidence="4" type="ORF">EC973_003626</name>
</gene>
<dbReference type="SMART" id="SM00353">
    <property type="entry name" value="HLH"/>
    <property type="match status" value="1"/>
</dbReference>
<proteinExistence type="predicted"/>
<feature type="transmembrane region" description="Helical" evidence="2">
    <location>
        <begin position="444"/>
        <end position="463"/>
    </location>
</feature>